<evidence type="ECO:0000313" key="2">
    <source>
        <dbReference type="EMBL" id="GAC58678.1"/>
    </source>
</evidence>
<name>L7LF45_9ACTN</name>
<dbReference type="SUPFAM" id="SSF64376">
    <property type="entry name" value="YlxR-like"/>
    <property type="match status" value="1"/>
</dbReference>
<proteinExistence type="predicted"/>
<sequence length="83" mass="8589">MVADSLEGGSREGATTLVIDHRKSLPGRGAWLHPSQSCVAAAVRRQSFGPALRVRGLTVDPNDLAEIFGEGGQEGSAASQTGE</sequence>
<dbReference type="Gene3D" id="3.30.1230.10">
    <property type="entry name" value="YlxR-like"/>
    <property type="match status" value="1"/>
</dbReference>
<dbReference type="InterPro" id="IPR035931">
    <property type="entry name" value="YlxR-like_sf"/>
</dbReference>
<evidence type="ECO:0000259" key="1">
    <source>
        <dbReference type="Pfam" id="PF04296"/>
    </source>
</evidence>
<gene>
    <name evidence="2" type="ORF">GOHSU_45_00440</name>
</gene>
<dbReference type="Pfam" id="PF04296">
    <property type="entry name" value="YlxR"/>
    <property type="match status" value="1"/>
</dbReference>
<accession>L7LF45</accession>
<keyword evidence="3" id="KW-1185">Reference proteome</keyword>
<reference evidence="2 3" key="1">
    <citation type="submission" date="2012-12" db="EMBL/GenBank/DDBJ databases">
        <title>Whole genome shotgun sequence of Gordonia hirsuta NBRC 16056.</title>
        <authorList>
            <person name="Isaki-Nakamura S."/>
            <person name="Hosoyama A."/>
            <person name="Tsuchikane K."/>
            <person name="Katsumata H."/>
            <person name="Baba S."/>
            <person name="Yamazaki S."/>
            <person name="Fujita N."/>
        </authorList>
    </citation>
    <scope>NUCLEOTIDE SEQUENCE [LARGE SCALE GENOMIC DNA]</scope>
    <source>
        <strain evidence="2 3">NBRC 16056</strain>
    </source>
</reference>
<dbReference type="Proteomes" id="UP000053405">
    <property type="component" value="Unassembled WGS sequence"/>
</dbReference>
<organism evidence="2 3">
    <name type="scientific">Gordonia hirsuta DSM 44140 = NBRC 16056</name>
    <dbReference type="NCBI Taxonomy" id="1121927"/>
    <lineage>
        <taxon>Bacteria</taxon>
        <taxon>Bacillati</taxon>
        <taxon>Actinomycetota</taxon>
        <taxon>Actinomycetes</taxon>
        <taxon>Mycobacteriales</taxon>
        <taxon>Gordoniaceae</taxon>
        <taxon>Gordonia</taxon>
    </lineage>
</organism>
<comment type="caution">
    <text evidence="2">The sequence shown here is derived from an EMBL/GenBank/DDBJ whole genome shotgun (WGS) entry which is preliminary data.</text>
</comment>
<evidence type="ECO:0000313" key="3">
    <source>
        <dbReference type="Proteomes" id="UP000053405"/>
    </source>
</evidence>
<protein>
    <recommendedName>
        <fullName evidence="1">YlxR domain-containing protein</fullName>
    </recommendedName>
</protein>
<dbReference type="EMBL" id="BANT01000045">
    <property type="protein sequence ID" value="GAC58678.1"/>
    <property type="molecule type" value="Genomic_DNA"/>
</dbReference>
<dbReference type="eggNOG" id="COG2740">
    <property type="taxonomic scope" value="Bacteria"/>
</dbReference>
<feature type="domain" description="YlxR" evidence="1">
    <location>
        <begin position="15"/>
        <end position="54"/>
    </location>
</feature>
<dbReference type="InterPro" id="IPR007393">
    <property type="entry name" value="YlxR_dom"/>
</dbReference>
<dbReference type="STRING" id="1121927.GOHSU_45_00440"/>
<dbReference type="AlphaFoldDB" id="L7LF45"/>